<dbReference type="Proteomes" id="UP000005697">
    <property type="component" value="Unassembled WGS sequence"/>
</dbReference>
<gene>
    <name evidence="1" type="ORF">HMPREF9141_0837</name>
</gene>
<protein>
    <submittedName>
        <fullName evidence="1">Uncharacterized protein</fullName>
    </submittedName>
</protein>
<reference evidence="1 2" key="1">
    <citation type="submission" date="2011-01" db="EMBL/GenBank/DDBJ databases">
        <authorList>
            <person name="Muzny D."/>
            <person name="Qin X."/>
            <person name="Deng J."/>
            <person name="Jiang H."/>
            <person name="Liu Y."/>
            <person name="Qu J."/>
            <person name="Song X.-Z."/>
            <person name="Zhang L."/>
            <person name="Thornton R."/>
            <person name="Coyle M."/>
            <person name="Francisco L."/>
            <person name="Jackson L."/>
            <person name="Javaid M."/>
            <person name="Korchina V."/>
            <person name="Kovar C."/>
            <person name="Mata R."/>
            <person name="Mathew T."/>
            <person name="Ngo R."/>
            <person name="Nguyen L."/>
            <person name="Nguyen N."/>
            <person name="Okwuonu G."/>
            <person name="Ongeri F."/>
            <person name="Pham C."/>
            <person name="Simmons D."/>
            <person name="Wilczek-Boney K."/>
            <person name="Hale W."/>
            <person name="Jakkamsetti A."/>
            <person name="Pham P."/>
            <person name="Ruth R."/>
            <person name="San Lucas F."/>
            <person name="Warren J."/>
            <person name="Zhang J."/>
            <person name="Zhao Z."/>
            <person name="Zhou C."/>
            <person name="Zhu D."/>
            <person name="Lee S."/>
            <person name="Bess C."/>
            <person name="Blankenburg K."/>
            <person name="Forbes L."/>
            <person name="Fu Q."/>
            <person name="Gubbala S."/>
            <person name="Hirani K."/>
            <person name="Jayaseelan J.C."/>
            <person name="Lara F."/>
            <person name="Munidasa M."/>
            <person name="Palculict T."/>
            <person name="Patil S."/>
            <person name="Pu L.-L."/>
            <person name="Saada N."/>
            <person name="Tang L."/>
            <person name="Weissenberger G."/>
            <person name="Zhu Y."/>
            <person name="Hemphill L."/>
            <person name="Shang Y."/>
            <person name="Youmans B."/>
            <person name="Ayvaz T."/>
            <person name="Ross M."/>
            <person name="Santibanez J."/>
            <person name="Aqrawi P."/>
            <person name="Gross S."/>
            <person name="Joshi V."/>
            <person name="Fowler G."/>
            <person name="Nazareth L."/>
            <person name="Reid J."/>
            <person name="Worley K."/>
            <person name="Petrosino J."/>
            <person name="Highlander S."/>
            <person name="Gibbs R."/>
        </authorList>
    </citation>
    <scope>NUCLEOTIDE SEQUENCE [LARGE SCALE GENOMIC DNA]</scope>
    <source>
        <strain evidence="1 2">DSM 16608</strain>
    </source>
</reference>
<name>F0F5H1_9BACT</name>
<dbReference type="EMBL" id="AEWX01000013">
    <property type="protein sequence ID" value="EGC20590.1"/>
    <property type="molecule type" value="Genomic_DNA"/>
</dbReference>
<evidence type="ECO:0000313" key="2">
    <source>
        <dbReference type="Proteomes" id="UP000005697"/>
    </source>
</evidence>
<dbReference type="AlphaFoldDB" id="F0F5H1"/>
<organism evidence="1 2">
    <name type="scientific">Prevotella multiformis DSM 16608</name>
    <dbReference type="NCBI Taxonomy" id="888743"/>
    <lineage>
        <taxon>Bacteria</taxon>
        <taxon>Pseudomonadati</taxon>
        <taxon>Bacteroidota</taxon>
        <taxon>Bacteroidia</taxon>
        <taxon>Bacteroidales</taxon>
        <taxon>Prevotellaceae</taxon>
        <taxon>Prevotella</taxon>
    </lineage>
</organism>
<dbReference type="HOGENOM" id="CLU_3255848_0_0_10"/>
<keyword evidence="2" id="KW-1185">Reference proteome</keyword>
<comment type="caution">
    <text evidence="1">The sequence shown here is derived from an EMBL/GenBank/DDBJ whole genome shotgun (WGS) entry which is preliminary data.</text>
</comment>
<proteinExistence type="predicted"/>
<accession>F0F5H1</accession>
<sequence length="42" mass="4911">MAVTGRINAIKDEEKDKNMEKHFTKKDCPCSRKQQDMNPCIK</sequence>
<evidence type="ECO:0000313" key="1">
    <source>
        <dbReference type="EMBL" id="EGC20590.1"/>
    </source>
</evidence>